<sequence length="106" mass="12066">MKELKTNDTLEYPKRIYASQLVTTDDLQELRKSIVADLISALKPSLQPPLKKWLNSHEVRRLLKISPGTLQTLKNNGIITFSKIGGVHFYDADEIQKLLESGKHTH</sequence>
<dbReference type="PANTHER" id="PTHR34585">
    <property type="match status" value="1"/>
</dbReference>
<reference evidence="1 2" key="1">
    <citation type="submission" date="2023-05" db="EMBL/GenBank/DDBJ databases">
        <title>Genome sequence of Pinibacter sp. MAH-24.</title>
        <authorList>
            <person name="Huq M.A."/>
        </authorList>
    </citation>
    <scope>NUCLEOTIDE SEQUENCE [LARGE SCALE GENOMIC DNA]</scope>
    <source>
        <strain evidence="1 2">MAH-24</strain>
    </source>
</reference>
<dbReference type="PANTHER" id="PTHR34585:SF22">
    <property type="entry name" value="HELIX-TURN-HELIX DOMAIN-CONTAINING PROTEIN"/>
    <property type="match status" value="1"/>
</dbReference>
<dbReference type="InterPro" id="IPR009061">
    <property type="entry name" value="DNA-bd_dom_put_sf"/>
</dbReference>
<evidence type="ECO:0000313" key="1">
    <source>
        <dbReference type="EMBL" id="MDI3321314.1"/>
    </source>
</evidence>
<proteinExistence type="predicted"/>
<dbReference type="EMBL" id="JASBRG010000007">
    <property type="protein sequence ID" value="MDI3321314.1"/>
    <property type="molecule type" value="Genomic_DNA"/>
</dbReference>
<dbReference type="Proteomes" id="UP001226434">
    <property type="component" value="Unassembled WGS sequence"/>
</dbReference>
<organism evidence="1 2">
    <name type="scientific">Pinibacter soli</name>
    <dbReference type="NCBI Taxonomy" id="3044211"/>
    <lineage>
        <taxon>Bacteria</taxon>
        <taxon>Pseudomonadati</taxon>
        <taxon>Bacteroidota</taxon>
        <taxon>Chitinophagia</taxon>
        <taxon>Chitinophagales</taxon>
        <taxon>Chitinophagaceae</taxon>
        <taxon>Pinibacter</taxon>
    </lineage>
</organism>
<protein>
    <submittedName>
        <fullName evidence="1">Helix-turn-helix domain-containing protein</fullName>
    </submittedName>
</protein>
<accession>A0ABT6RHI6</accession>
<comment type="caution">
    <text evidence="1">The sequence shown here is derived from an EMBL/GenBank/DDBJ whole genome shotgun (WGS) entry which is preliminary data.</text>
</comment>
<dbReference type="SUPFAM" id="SSF46955">
    <property type="entry name" value="Putative DNA-binding domain"/>
    <property type="match status" value="1"/>
</dbReference>
<keyword evidence="2" id="KW-1185">Reference proteome</keyword>
<dbReference type="RefSeq" id="WP_282335425.1">
    <property type="nucleotide sequence ID" value="NZ_JASBRG010000007.1"/>
</dbReference>
<gene>
    <name evidence="1" type="ORF">QJ048_16075</name>
</gene>
<evidence type="ECO:0000313" key="2">
    <source>
        <dbReference type="Proteomes" id="UP001226434"/>
    </source>
</evidence>
<name>A0ABT6RHI6_9BACT</name>